<sequence length="267" mass="28538">MSSHMSRHKDKANRHTARPCRGPNVNHLTTLVAACQGPHPPCTGQSARRGCRGFCCPATGSQLRADVCGRGLGATAGRRVGLGWAGVGIRVSGHLVSGVGRRTHRRLVAGPGGSIDDRGGHPVCDVDAHHRHRGRADRQPSSRGGRGLRGGVYRDGAPAGDRGQPGVADVVGRHQFPWAKHPGDHGHRGALRRDVGPRRRRDVRLRRRLGHRHHVDSIQPGTAKHQPRGGRRPGRRGRSGGQHRRFGTGGGHRAPSTARTGLRNGVG</sequence>
<dbReference type="PROSITE" id="PS51257">
    <property type="entry name" value="PROKAR_LIPOPROTEIN"/>
    <property type="match status" value="1"/>
</dbReference>
<feature type="compositionally biased region" description="Basic and acidic residues" evidence="1">
    <location>
        <begin position="115"/>
        <end position="128"/>
    </location>
</feature>
<organism evidence="2 3">
    <name type="scientific">Mycobacterium talmoniae</name>
    <dbReference type="NCBI Taxonomy" id="1858794"/>
    <lineage>
        <taxon>Bacteria</taxon>
        <taxon>Bacillati</taxon>
        <taxon>Actinomycetota</taxon>
        <taxon>Actinomycetes</taxon>
        <taxon>Mycobacteriales</taxon>
        <taxon>Mycobacteriaceae</taxon>
        <taxon>Mycobacterium</taxon>
    </lineage>
</organism>
<dbReference type="Proteomes" id="UP000238296">
    <property type="component" value="Unassembled WGS sequence"/>
</dbReference>
<gene>
    <name evidence="2" type="ORF">C1Y40_04759</name>
</gene>
<feature type="compositionally biased region" description="Basic residues" evidence="1">
    <location>
        <begin position="1"/>
        <end position="18"/>
    </location>
</feature>
<protein>
    <submittedName>
        <fullName evidence="2">Uncharacterized protein</fullName>
    </submittedName>
</protein>
<feature type="region of interest" description="Disordered" evidence="1">
    <location>
        <begin position="1"/>
        <end position="23"/>
    </location>
</feature>
<feature type="compositionally biased region" description="Basic residues" evidence="1">
    <location>
        <begin position="225"/>
        <end position="246"/>
    </location>
</feature>
<accession>A0A2S8BEJ5</accession>
<feature type="compositionally biased region" description="Basic residues" evidence="1">
    <location>
        <begin position="198"/>
        <end position="214"/>
    </location>
</feature>
<evidence type="ECO:0000313" key="2">
    <source>
        <dbReference type="EMBL" id="PQM45090.1"/>
    </source>
</evidence>
<dbReference type="EMBL" id="PPEA01000671">
    <property type="protein sequence ID" value="PQM45090.1"/>
    <property type="molecule type" value="Genomic_DNA"/>
</dbReference>
<reference evidence="2 3" key="1">
    <citation type="journal article" date="2017" name="Int. J. Syst. Evol. Microbiol.">
        <title>Mycobacterium talmoniae sp. nov., a slowly growing mycobacterium isolated from human respiratory samples.</title>
        <authorList>
            <person name="Davidson R.M."/>
            <person name="DeGroote M.A."/>
            <person name="Marola J.L."/>
            <person name="Buss S."/>
            <person name="Jones V."/>
            <person name="McNeil M.R."/>
            <person name="Freifeld A.G."/>
            <person name="Elaine Epperson L."/>
            <person name="Hasan N.A."/>
            <person name="Jackson M."/>
            <person name="Iwen P.C."/>
            <person name="Salfinger M."/>
            <person name="Strong M."/>
        </authorList>
    </citation>
    <scope>NUCLEOTIDE SEQUENCE [LARGE SCALE GENOMIC DNA]</scope>
    <source>
        <strain evidence="2 3">ATCC BAA-2683</strain>
    </source>
</reference>
<name>A0A2S8BEJ5_9MYCO</name>
<evidence type="ECO:0000256" key="1">
    <source>
        <dbReference type="SAM" id="MobiDB-lite"/>
    </source>
</evidence>
<proteinExistence type="predicted"/>
<feature type="region of interest" description="Disordered" evidence="1">
    <location>
        <begin position="110"/>
        <end position="267"/>
    </location>
</feature>
<comment type="caution">
    <text evidence="2">The sequence shown here is derived from an EMBL/GenBank/DDBJ whole genome shotgun (WGS) entry which is preliminary data.</text>
</comment>
<evidence type="ECO:0000313" key="3">
    <source>
        <dbReference type="Proteomes" id="UP000238296"/>
    </source>
</evidence>
<dbReference type="AlphaFoldDB" id="A0A2S8BEJ5"/>
<feature type="compositionally biased region" description="Basic and acidic residues" evidence="1">
    <location>
        <begin position="181"/>
        <end position="197"/>
    </location>
</feature>